<name>A0AAW9CKI4_BURTH</name>
<comment type="caution">
    <text evidence="2">The sequence shown here is derived from an EMBL/GenBank/DDBJ whole genome shotgun (WGS) entry which is preliminary data.</text>
</comment>
<dbReference type="EMBL" id="QXCT01000001">
    <property type="protein sequence ID" value="MDW9251530.1"/>
    <property type="molecule type" value="Genomic_DNA"/>
</dbReference>
<protein>
    <recommendedName>
        <fullName evidence="4">Transposase</fullName>
    </recommendedName>
</protein>
<accession>A0AAW9CKI4</accession>
<evidence type="ECO:0000313" key="2">
    <source>
        <dbReference type="EMBL" id="MDW9251530.1"/>
    </source>
</evidence>
<organism evidence="2 3">
    <name type="scientific">Burkholderia thailandensis</name>
    <dbReference type="NCBI Taxonomy" id="57975"/>
    <lineage>
        <taxon>Bacteria</taxon>
        <taxon>Pseudomonadati</taxon>
        <taxon>Pseudomonadota</taxon>
        <taxon>Betaproteobacteria</taxon>
        <taxon>Burkholderiales</taxon>
        <taxon>Burkholderiaceae</taxon>
        <taxon>Burkholderia</taxon>
        <taxon>pseudomallei group</taxon>
    </lineage>
</organism>
<proteinExistence type="predicted"/>
<evidence type="ECO:0000256" key="1">
    <source>
        <dbReference type="SAM" id="MobiDB-lite"/>
    </source>
</evidence>
<evidence type="ECO:0008006" key="4">
    <source>
        <dbReference type="Google" id="ProtNLM"/>
    </source>
</evidence>
<reference evidence="2" key="1">
    <citation type="submission" date="2018-08" db="EMBL/GenBank/DDBJ databases">
        <title>Identification of Burkholderia cepacia strains that express a Burkholderia pseudomallei-like capsular polysaccharide.</title>
        <authorList>
            <person name="Burtnick M.N."/>
            <person name="Vongsouvath M."/>
            <person name="Newton P."/>
            <person name="Wuthiekanun V."/>
            <person name="Limmathurotsakul D."/>
            <person name="Brett P.J."/>
            <person name="Chantratita N."/>
            <person name="Dance D.A."/>
        </authorList>
    </citation>
    <scope>NUCLEOTIDE SEQUENCE</scope>
    <source>
        <strain evidence="2">SBXCC001</strain>
    </source>
</reference>
<dbReference type="AlphaFoldDB" id="A0AAW9CKI4"/>
<gene>
    <name evidence="2" type="ORF">C7S16_5662</name>
</gene>
<evidence type="ECO:0000313" key="3">
    <source>
        <dbReference type="Proteomes" id="UP001272137"/>
    </source>
</evidence>
<dbReference type="Proteomes" id="UP001272137">
    <property type="component" value="Unassembled WGS sequence"/>
</dbReference>
<sequence length="103" mass="11268">MQLRSHGDAREAARAMQADRRNVNACVPTDADAALICGKAAEKRRKGFGGAVRGIEGAQRDAPVMRRREAIARALRGWAIRCEPESLIVIDASRMRPSQAISR</sequence>
<feature type="region of interest" description="Disordered" evidence="1">
    <location>
        <begin position="1"/>
        <end position="20"/>
    </location>
</feature>